<dbReference type="HOGENOM" id="CLU_2817679_0_0_1"/>
<name>F6I595_VITVI</name>
<feature type="compositionally biased region" description="Basic residues" evidence="1">
    <location>
        <begin position="33"/>
        <end position="58"/>
    </location>
</feature>
<keyword evidence="3" id="KW-1185">Reference proteome</keyword>
<evidence type="ECO:0000256" key="1">
    <source>
        <dbReference type="SAM" id="MobiDB-lite"/>
    </source>
</evidence>
<gene>
    <name evidence="2" type="ordered locus">VIT_19s0015g01460</name>
</gene>
<proteinExistence type="predicted"/>
<dbReference type="Proteomes" id="UP000009183">
    <property type="component" value="Chromosome 19"/>
</dbReference>
<feature type="region of interest" description="Disordered" evidence="1">
    <location>
        <begin position="17"/>
        <end position="67"/>
    </location>
</feature>
<dbReference type="AlphaFoldDB" id="F6I595"/>
<evidence type="ECO:0000313" key="3">
    <source>
        <dbReference type="Proteomes" id="UP000009183"/>
    </source>
</evidence>
<accession>F6I595</accession>
<dbReference type="InParanoid" id="F6I595"/>
<reference evidence="3" key="1">
    <citation type="journal article" date="2007" name="Nature">
        <title>The grapevine genome sequence suggests ancestral hexaploidization in major angiosperm phyla.</title>
        <authorList>
            <consortium name="The French-Italian Public Consortium for Grapevine Genome Characterization."/>
            <person name="Jaillon O."/>
            <person name="Aury J.-M."/>
            <person name="Noel B."/>
            <person name="Policriti A."/>
            <person name="Clepet C."/>
            <person name="Casagrande A."/>
            <person name="Choisne N."/>
            <person name="Aubourg S."/>
            <person name="Vitulo N."/>
            <person name="Jubin C."/>
            <person name="Vezzi A."/>
            <person name="Legeai F."/>
            <person name="Hugueney P."/>
            <person name="Dasilva C."/>
            <person name="Horner D."/>
            <person name="Mica E."/>
            <person name="Jublot D."/>
            <person name="Poulain J."/>
            <person name="Bruyere C."/>
            <person name="Billault A."/>
            <person name="Segurens B."/>
            <person name="Gouyvenoux M."/>
            <person name="Ugarte E."/>
            <person name="Cattonaro F."/>
            <person name="Anthouard V."/>
            <person name="Vico V."/>
            <person name="Del Fabbro C."/>
            <person name="Alaux M."/>
            <person name="Di Gaspero G."/>
            <person name="Dumas V."/>
            <person name="Felice N."/>
            <person name="Paillard S."/>
            <person name="Juman I."/>
            <person name="Moroldo M."/>
            <person name="Scalabrin S."/>
            <person name="Canaguier A."/>
            <person name="Le Clainche I."/>
            <person name="Malacrida G."/>
            <person name="Durand E."/>
            <person name="Pesole G."/>
            <person name="Laucou V."/>
            <person name="Chatelet P."/>
            <person name="Merdinoglu D."/>
            <person name="Delledonne M."/>
            <person name="Pezzotti M."/>
            <person name="Lecharny A."/>
            <person name="Scarpelli C."/>
            <person name="Artiguenave F."/>
            <person name="Pe M.E."/>
            <person name="Valle G."/>
            <person name="Morgante M."/>
            <person name="Caboche M."/>
            <person name="Adam-Blondon A.-F."/>
            <person name="Weissenbach J."/>
            <person name="Quetier F."/>
            <person name="Wincker P."/>
        </authorList>
    </citation>
    <scope>NUCLEOTIDE SEQUENCE [LARGE SCALE GENOMIC DNA]</scope>
    <source>
        <strain evidence="3">cv. Pinot noir / PN40024</strain>
    </source>
</reference>
<dbReference type="PaxDb" id="29760-VIT_19s0015g01460.t01"/>
<evidence type="ECO:0000313" key="2">
    <source>
        <dbReference type="EMBL" id="CCB62050.1"/>
    </source>
</evidence>
<sequence>MEEHKVRYLLRLLGSRTPEKGGQAEELMSQRGERKKRRKKWGRKKENKRKRRRERRGKRGGERWVFD</sequence>
<organism evidence="2 3">
    <name type="scientific">Vitis vinifera</name>
    <name type="common">Grape</name>
    <dbReference type="NCBI Taxonomy" id="29760"/>
    <lineage>
        <taxon>Eukaryota</taxon>
        <taxon>Viridiplantae</taxon>
        <taxon>Streptophyta</taxon>
        <taxon>Embryophyta</taxon>
        <taxon>Tracheophyta</taxon>
        <taxon>Spermatophyta</taxon>
        <taxon>Magnoliopsida</taxon>
        <taxon>eudicotyledons</taxon>
        <taxon>Gunneridae</taxon>
        <taxon>Pentapetalae</taxon>
        <taxon>rosids</taxon>
        <taxon>Vitales</taxon>
        <taxon>Vitaceae</taxon>
        <taxon>Viteae</taxon>
        <taxon>Vitis</taxon>
    </lineage>
</organism>
<protein>
    <submittedName>
        <fullName evidence="2">Uncharacterized protein</fullName>
    </submittedName>
</protein>
<dbReference type="EMBL" id="FN596747">
    <property type="protein sequence ID" value="CCB62050.1"/>
    <property type="molecule type" value="Genomic_DNA"/>
</dbReference>